<dbReference type="Proteomes" id="UP000290848">
    <property type="component" value="Unassembled WGS sequence"/>
</dbReference>
<dbReference type="InterPro" id="IPR024302">
    <property type="entry name" value="SusD-like"/>
</dbReference>
<gene>
    <name evidence="1" type="ORF">EKH83_10695</name>
</gene>
<dbReference type="AlphaFoldDB" id="A0A4Q0M9R5"/>
<name>A0A4Q0M9R5_9SPHI</name>
<organism evidence="1 2">
    <name type="scientific">Arcticibacter tournemirensis</name>
    <dbReference type="NCBI Taxonomy" id="699437"/>
    <lineage>
        <taxon>Bacteria</taxon>
        <taxon>Pseudomonadati</taxon>
        <taxon>Bacteroidota</taxon>
        <taxon>Sphingobacteriia</taxon>
        <taxon>Sphingobacteriales</taxon>
        <taxon>Sphingobacteriaceae</taxon>
        <taxon>Arcticibacter</taxon>
    </lineage>
</organism>
<dbReference type="Pfam" id="PF12741">
    <property type="entry name" value="SusD-like"/>
    <property type="match status" value="2"/>
</dbReference>
<evidence type="ECO:0000313" key="2">
    <source>
        <dbReference type="Proteomes" id="UP000290848"/>
    </source>
</evidence>
<protein>
    <submittedName>
        <fullName evidence="1">SusD/RagB family nutrient-binding outer membrane lipoprotein</fullName>
    </submittedName>
</protein>
<dbReference type="PROSITE" id="PS51257">
    <property type="entry name" value="PROKAR_LIPOPROTEIN"/>
    <property type="match status" value="1"/>
</dbReference>
<comment type="caution">
    <text evidence="1">The sequence shown here is derived from an EMBL/GenBank/DDBJ whole genome shotgun (WGS) entry which is preliminary data.</text>
</comment>
<evidence type="ECO:0000313" key="1">
    <source>
        <dbReference type="EMBL" id="RXF69713.1"/>
    </source>
</evidence>
<dbReference type="EMBL" id="RXOC01000006">
    <property type="protein sequence ID" value="RXF69713.1"/>
    <property type="molecule type" value="Genomic_DNA"/>
</dbReference>
<sequence>MKTLINKYYIFLAAGLFFTSCSKFEDLNNDPLAASEEQVQIEYFINNSIIRAQMDPDVAERSFVLYWKTAAHQHSVTGFATGAYDDGWTTAYYNQVSDWLNSINSAIEIAPKKQQAGVAKPYDQNLVQVARIWRAYLMSEMSDNFGPIAISAFQGVNPEFNDVKSVYYFILDELKDAAAKLDLSVVNPGSLKDYDQAYGFDYAKWRKYANSMRMRLAMRLSEVDSQKAKAEFEDAASSLNNLITTMDDAFQVQERDGWDPLAGVMSRSWNTQLISASLNNIYLGYGGIKTEDQVADSLQSYIRPANWIGLKFEDHFSTKTNDPSAGYWLDGLPFAIDPRAYKTFIIPGNFSDPNFTDNGAASRTTKRRLNNAAGALVKEINANHTWNARPAGNWGEKGTMNQVVTYEGTMPRLSKKFRNHSMKRIFFAPWETYFLLAEANVRGWNTPVGGQAAYEAGITLNFEYWGVSQFLNAYLTSEAYNRVGTSVSWNHTNEPPASYSMNFKNGYTGADGVATVIYPKNDLYMNGNVKNDRLTKIITQKYIANMPYLPLEAWNDKRRLGLPFFENPVVETPLGEMPTLNQSNYMTSKVEFFPQRLKYPSLVPNSNPAGYKQAVDLLGGNDAVLTPLWWAKKQ</sequence>
<accession>A0A4Q0M9R5</accession>
<proteinExistence type="predicted"/>
<dbReference type="InterPro" id="IPR011990">
    <property type="entry name" value="TPR-like_helical_dom_sf"/>
</dbReference>
<keyword evidence="1" id="KW-0449">Lipoprotein</keyword>
<dbReference type="Gene3D" id="1.25.40.390">
    <property type="match status" value="2"/>
</dbReference>
<dbReference type="SUPFAM" id="SSF48452">
    <property type="entry name" value="TPR-like"/>
    <property type="match status" value="1"/>
</dbReference>
<reference evidence="1 2" key="1">
    <citation type="submission" date="2018-12" db="EMBL/GenBank/DDBJ databases">
        <title>The Draft Genome Sequence of the Soil Bacterium Pedobacter tournemirensis R1.</title>
        <authorList>
            <person name="He J."/>
        </authorList>
    </citation>
    <scope>NUCLEOTIDE SEQUENCE [LARGE SCALE GENOMIC DNA]</scope>
    <source>
        <strain evidence="1 2">R1</strain>
    </source>
</reference>
<dbReference type="RefSeq" id="WP_128769414.1">
    <property type="nucleotide sequence ID" value="NZ_RXOC01000006.1"/>
</dbReference>